<dbReference type="Gene3D" id="3.40.630.30">
    <property type="match status" value="1"/>
</dbReference>
<dbReference type="InterPro" id="IPR000182">
    <property type="entry name" value="GNAT_dom"/>
</dbReference>
<evidence type="ECO:0000313" key="2">
    <source>
        <dbReference type="EMBL" id="HFI91168.1"/>
    </source>
</evidence>
<reference evidence="2" key="1">
    <citation type="journal article" date="2020" name="mSystems">
        <title>Genome- and Community-Level Interaction Insights into Carbon Utilization and Element Cycling Functions of Hydrothermarchaeota in Hydrothermal Sediment.</title>
        <authorList>
            <person name="Zhou Z."/>
            <person name="Liu Y."/>
            <person name="Xu W."/>
            <person name="Pan J."/>
            <person name="Luo Z.H."/>
            <person name="Li M."/>
        </authorList>
    </citation>
    <scope>NUCLEOTIDE SEQUENCE [LARGE SCALE GENOMIC DNA]</scope>
    <source>
        <strain evidence="2">SpSt-479</strain>
    </source>
</reference>
<dbReference type="GO" id="GO:0016747">
    <property type="term" value="F:acyltransferase activity, transferring groups other than amino-acyl groups"/>
    <property type="evidence" value="ECO:0007669"/>
    <property type="project" value="InterPro"/>
</dbReference>
<dbReference type="PANTHER" id="PTHR41368">
    <property type="entry name" value="PROTEIN YGHO"/>
    <property type="match status" value="1"/>
</dbReference>
<proteinExistence type="predicted"/>
<gene>
    <name evidence="2" type="ORF">ENS31_06490</name>
</gene>
<sequence>MSEIKITTVKTKSDLMRFIKFQWKIYKDDPYWVPPLIMDRKKLLSKEKNPFFKHGDAEYFLAERNGELVGRIAAIRNDLHNKYHHDKVGFFGFFECINDQPVANALFDAAKNWLKQRGFNAMRGPANPSSNDEYAMLLEGFNDSPRLLMTYNPQYYISLCENYGFNKAKDLYAYSLEYEKVISSDKVRRVAEIAAKRTGIKITSLNMKDFKNELMKVKYVYNKAWAPNWGFVPMTDEEIDVAAKDLKPLAEPSLVLFGEINNQLVGFALVMLDYNQVFKEMNGHLFPFNFIKLYTKKKNITWARIITLGIIPEYQKKGLDAVFYWEIVNRAAKVGIYKGEASWILEDNDMMNRGAQALNAEIYKKYRVWEIPI</sequence>
<feature type="domain" description="N-acetyltransferase" evidence="1">
    <location>
        <begin position="200"/>
        <end position="373"/>
    </location>
</feature>
<dbReference type="InterPro" id="IPR016181">
    <property type="entry name" value="Acyl_CoA_acyltransferase"/>
</dbReference>
<dbReference type="EMBL" id="DSUJ01000008">
    <property type="protein sequence ID" value="HFI91168.1"/>
    <property type="molecule type" value="Genomic_DNA"/>
</dbReference>
<dbReference type="InterPro" id="IPR039968">
    <property type="entry name" value="BcerS-like"/>
</dbReference>
<dbReference type="PANTHER" id="PTHR41368:SF1">
    <property type="entry name" value="PROTEIN YGHO"/>
    <property type="match status" value="1"/>
</dbReference>
<accession>A0A7V2ZJH9</accession>
<organism evidence="2">
    <name type="scientific">Ignavibacterium album</name>
    <dbReference type="NCBI Taxonomy" id="591197"/>
    <lineage>
        <taxon>Bacteria</taxon>
        <taxon>Pseudomonadati</taxon>
        <taxon>Ignavibacteriota</taxon>
        <taxon>Ignavibacteria</taxon>
        <taxon>Ignavibacteriales</taxon>
        <taxon>Ignavibacteriaceae</taxon>
        <taxon>Ignavibacterium</taxon>
    </lineage>
</organism>
<evidence type="ECO:0000259" key="1">
    <source>
        <dbReference type="PROSITE" id="PS51186"/>
    </source>
</evidence>
<dbReference type="PROSITE" id="PS51186">
    <property type="entry name" value="GNAT"/>
    <property type="match status" value="1"/>
</dbReference>
<protein>
    <recommendedName>
        <fullName evidence="1">N-acetyltransferase domain-containing protein</fullName>
    </recommendedName>
</protein>
<dbReference type="SUPFAM" id="SSF55729">
    <property type="entry name" value="Acyl-CoA N-acyltransferases (Nat)"/>
    <property type="match status" value="1"/>
</dbReference>
<name>A0A7V2ZJH9_9BACT</name>
<comment type="caution">
    <text evidence="2">The sequence shown here is derived from an EMBL/GenBank/DDBJ whole genome shotgun (WGS) entry which is preliminary data.</text>
</comment>
<dbReference type="AlphaFoldDB" id="A0A7V2ZJH9"/>